<evidence type="ECO:0000313" key="3">
    <source>
        <dbReference type="EMBL" id="GHA36714.1"/>
    </source>
</evidence>
<dbReference type="EMBL" id="BMZE01000004">
    <property type="protein sequence ID" value="GHA36714.1"/>
    <property type="molecule type" value="Genomic_DNA"/>
</dbReference>
<feature type="domain" description="Ig-like" evidence="2">
    <location>
        <begin position="161"/>
        <end position="287"/>
    </location>
</feature>
<dbReference type="Pfam" id="PF03713">
    <property type="entry name" value="DUF305"/>
    <property type="match status" value="1"/>
</dbReference>
<keyword evidence="1" id="KW-0812">Transmembrane</keyword>
<dbReference type="InterPro" id="IPR007110">
    <property type="entry name" value="Ig-like_dom"/>
</dbReference>
<evidence type="ECO:0000259" key="2">
    <source>
        <dbReference type="PROSITE" id="PS50835"/>
    </source>
</evidence>
<dbReference type="Gene3D" id="1.20.1260.10">
    <property type="match status" value="1"/>
</dbReference>
<dbReference type="Proteomes" id="UP000646579">
    <property type="component" value="Unassembled WGS sequence"/>
</dbReference>
<keyword evidence="1" id="KW-1133">Transmembrane helix</keyword>
<dbReference type="RefSeq" id="WP_244640316.1">
    <property type="nucleotide sequence ID" value="NZ_BMZE01000004.1"/>
</dbReference>
<gene>
    <name evidence="3" type="ORF">GCM10007989_36050</name>
</gene>
<keyword evidence="1" id="KW-0472">Membrane</keyword>
<feature type="transmembrane region" description="Helical" evidence="1">
    <location>
        <begin position="7"/>
        <end position="28"/>
    </location>
</feature>
<reference evidence="3" key="2">
    <citation type="submission" date="2020-09" db="EMBL/GenBank/DDBJ databases">
        <authorList>
            <person name="Sun Q."/>
            <person name="Kim S."/>
        </authorList>
    </citation>
    <scope>NUCLEOTIDE SEQUENCE</scope>
    <source>
        <strain evidence="3">KCTC 32437</strain>
    </source>
</reference>
<dbReference type="AlphaFoldDB" id="A0A918VYV8"/>
<organism evidence="3 4">
    <name type="scientific">Devosia pacifica</name>
    <dbReference type="NCBI Taxonomy" id="1335967"/>
    <lineage>
        <taxon>Bacteria</taxon>
        <taxon>Pseudomonadati</taxon>
        <taxon>Pseudomonadota</taxon>
        <taxon>Alphaproteobacteria</taxon>
        <taxon>Hyphomicrobiales</taxon>
        <taxon>Devosiaceae</taxon>
        <taxon>Devosia</taxon>
    </lineage>
</organism>
<dbReference type="InterPro" id="IPR012347">
    <property type="entry name" value="Ferritin-like"/>
</dbReference>
<dbReference type="PROSITE" id="PS50835">
    <property type="entry name" value="IG_LIKE"/>
    <property type="match status" value="1"/>
</dbReference>
<dbReference type="InterPro" id="IPR005183">
    <property type="entry name" value="DUF305_CopM-like"/>
</dbReference>
<comment type="caution">
    <text evidence="3">The sequence shown here is derived from an EMBL/GenBank/DDBJ whole genome shotgun (WGS) entry which is preliminary data.</text>
</comment>
<sequence length="287" mass="31866">MMSYIRFGLMILTSTVVMFILMYLNTYAWEHVFFSETRTYMAILMGATMAAIMLAFMLGMYKSTRLNIAIFLGAIAVFGLSLWLVRSQVTVSGPSYMRAMIPHHSIAIMTSERAQIEDPRVRKLADEIIAAQRREIAEMRYLIAEVSEGNVVNSVYEDPEPEVGTISDALANTLVSTLDPAPMTESEAQEVLSAPAACRFNRSPETDPIFWINPDTGIAAMKLNGVLVELQADATATDEAASFTAPGATVAVRELQEDADWRQDAELVFELEEGLRVGYRGFYRCDA</sequence>
<reference evidence="3" key="1">
    <citation type="journal article" date="2014" name="Int. J. Syst. Evol. Microbiol.">
        <title>Complete genome sequence of Corynebacterium casei LMG S-19264T (=DSM 44701T), isolated from a smear-ripened cheese.</title>
        <authorList>
            <consortium name="US DOE Joint Genome Institute (JGI-PGF)"/>
            <person name="Walter F."/>
            <person name="Albersmeier A."/>
            <person name="Kalinowski J."/>
            <person name="Ruckert C."/>
        </authorList>
    </citation>
    <scope>NUCLEOTIDE SEQUENCE</scope>
    <source>
        <strain evidence="3">KCTC 32437</strain>
    </source>
</reference>
<proteinExistence type="predicted"/>
<evidence type="ECO:0000313" key="4">
    <source>
        <dbReference type="Proteomes" id="UP000646579"/>
    </source>
</evidence>
<feature type="transmembrane region" description="Helical" evidence="1">
    <location>
        <begin position="40"/>
        <end position="59"/>
    </location>
</feature>
<evidence type="ECO:0000256" key="1">
    <source>
        <dbReference type="SAM" id="Phobius"/>
    </source>
</evidence>
<accession>A0A918VYV8</accession>
<name>A0A918VYV8_9HYPH</name>
<keyword evidence="4" id="KW-1185">Reference proteome</keyword>
<protein>
    <recommendedName>
        <fullName evidence="2">Ig-like domain-containing protein</fullName>
    </recommendedName>
</protein>
<feature type="transmembrane region" description="Helical" evidence="1">
    <location>
        <begin position="66"/>
        <end position="85"/>
    </location>
</feature>